<dbReference type="Proteomes" id="UP000053244">
    <property type="component" value="Unassembled WGS sequence"/>
</dbReference>
<organism evidence="1 2">
    <name type="scientific">Actinoplanes awajinensis subsp. mycoplanecinus</name>
    <dbReference type="NCBI Taxonomy" id="135947"/>
    <lineage>
        <taxon>Bacteria</taxon>
        <taxon>Bacillati</taxon>
        <taxon>Actinomycetota</taxon>
        <taxon>Actinomycetes</taxon>
        <taxon>Micromonosporales</taxon>
        <taxon>Micromonosporaceae</taxon>
        <taxon>Actinoplanes</taxon>
    </lineage>
</organism>
<dbReference type="InterPro" id="IPR037079">
    <property type="entry name" value="AF2212/PG0164-like_sf"/>
</dbReference>
<dbReference type="Gene3D" id="2.40.30.100">
    <property type="entry name" value="AF2212/PG0164-like"/>
    <property type="match status" value="1"/>
</dbReference>
<dbReference type="RefSeq" id="WP_067698772.1">
    <property type="nucleotide sequence ID" value="NZ_LLZH01000287.1"/>
</dbReference>
<accession>A0A117MPF8</accession>
<dbReference type="Pfam" id="PF08922">
    <property type="entry name" value="DUF1905"/>
    <property type="match status" value="1"/>
</dbReference>
<dbReference type="Pfam" id="PF13376">
    <property type="entry name" value="OmdA"/>
    <property type="match status" value="1"/>
</dbReference>
<reference evidence="1 2" key="1">
    <citation type="submission" date="2015-10" db="EMBL/GenBank/DDBJ databases">
        <authorList>
            <person name="Gilbert D.G."/>
        </authorList>
    </citation>
    <scope>NUCLEOTIDE SEQUENCE [LARGE SCALE GENOMIC DNA]</scope>
    <source>
        <strain evidence="1 2">NRRL B-16712</strain>
    </source>
</reference>
<name>A0A117MPF8_9ACTN</name>
<protein>
    <submittedName>
        <fullName evidence="1">2-isopropylmalate synthase</fullName>
    </submittedName>
</protein>
<evidence type="ECO:0000313" key="1">
    <source>
        <dbReference type="EMBL" id="KUL28586.1"/>
    </source>
</evidence>
<evidence type="ECO:0000313" key="2">
    <source>
        <dbReference type="Proteomes" id="UP000053244"/>
    </source>
</evidence>
<dbReference type="AlphaFoldDB" id="A0A117MPF8"/>
<sequence>MAEIVKLSLTLESRGPAGAFVLSDEQVAAVGDGRKAFPVQVTVNGVTLPLRLARMGGENLIGLAKAARTQAGVEIGTTYPVEISAESGERTVETPAELASALAGDPEAAAAYEKLAYSHRKEFVRWIAEAKRDATRAQRITKTVEMLKAGEHR</sequence>
<dbReference type="SUPFAM" id="SSF141694">
    <property type="entry name" value="AF2212/PG0164-like"/>
    <property type="match status" value="1"/>
</dbReference>
<dbReference type="OrthoDB" id="2604865at2"/>
<gene>
    <name evidence="1" type="ORF">ADL15_31510</name>
</gene>
<keyword evidence="2" id="KW-1185">Reference proteome</keyword>
<dbReference type="InterPro" id="IPR015018">
    <property type="entry name" value="DUF1905"/>
</dbReference>
<proteinExistence type="predicted"/>
<dbReference type="EMBL" id="LLZH01000287">
    <property type="protein sequence ID" value="KUL28586.1"/>
    <property type="molecule type" value="Genomic_DNA"/>
</dbReference>
<comment type="caution">
    <text evidence="1">The sequence shown here is derived from an EMBL/GenBank/DDBJ whole genome shotgun (WGS) entry which is preliminary data.</text>
</comment>